<evidence type="ECO:0000313" key="2">
    <source>
        <dbReference type="EMBL" id="GEN60714.1"/>
    </source>
</evidence>
<protein>
    <submittedName>
        <fullName evidence="2">Aldehyde dehydrogenase</fullName>
    </submittedName>
</protein>
<dbReference type="InterPro" id="IPR046867">
    <property type="entry name" value="AldOxase/xan_DH_MoCoBD2"/>
</dbReference>
<dbReference type="Pfam" id="PF02738">
    <property type="entry name" value="MoCoBD_1"/>
    <property type="match status" value="1"/>
</dbReference>
<gene>
    <name evidence="2" type="ORF">ANI02nite_25980</name>
</gene>
<dbReference type="InterPro" id="IPR012368">
    <property type="entry name" value="OxRdtase_Mopterin-bd_su_IorB"/>
</dbReference>
<dbReference type="InterPro" id="IPR006311">
    <property type="entry name" value="TAT_signal"/>
</dbReference>
<dbReference type="OrthoDB" id="9767994at2"/>
<dbReference type="Gene3D" id="3.30.365.10">
    <property type="entry name" value="Aldehyde oxidase/xanthine dehydrogenase, molybdopterin binding domain"/>
    <property type="match status" value="4"/>
</dbReference>
<feature type="domain" description="Aldehyde oxidase/xanthine dehydrogenase a/b hammerhead" evidence="1">
    <location>
        <begin position="226"/>
        <end position="304"/>
    </location>
</feature>
<dbReference type="RefSeq" id="WP_026398338.1">
    <property type="nucleotide sequence ID" value="NZ_AUBI01000011.1"/>
</dbReference>
<dbReference type="STRING" id="1120919.GCA_000429165_02705"/>
<accession>A0A511XCN1</accession>
<dbReference type="PANTHER" id="PTHR47495">
    <property type="entry name" value="ALDEHYDE DEHYDROGENASE"/>
    <property type="match status" value="1"/>
</dbReference>
<sequence>MTCIAPSPSTTSRRRLLAGGAGLIVAGLLPRSSSAQRPSGLYEGVLTEPSGVAFTPNAYIRIAAPETAASNASGITLILPNVEMGQGIYTGSVVLIAEELDVEPDQVALEAAPPDDAYVAQDMGTQATGGSTSTVFEWTSLRQAGAAARIMLVQAAAERWKCPVEECSTNAAVIHHDPTGRTLTYAEVAAEAGRLSPPKNPPLRKSEAWKLIGRARHRVDSRAKVEAKAVYGIDVRVPGMKFATVSACPVMGGVVRGMDREAALKVPGVREVLKIDNAVCVVGDHYWAAKKGLEALAVTWSEGANATVDTARVYAELHDGLNDPHPIVAKSSGDAAAVMQSAASRFEAVYQQPLLAHSTMEPINCAIHVRPDGADVWVGTQVPIWARDSVATITGLPKESVKLHGQYIGGGFGRRLEHEYVTQAAQFARQVSYPLKIVWSREEDVTLDRYRPAYVDRARAGLDARGRITAMEFRVVGPAVVARWEPAGLSPNGFDEDLAAAIAITPYTYPTSRLDYVRREAPGVVTAWWRGVGGTRGLFVVESFIDELAEKAGVDPVAYRRELIREHPRARAVLDLAAEKAGWGSPLPPGHGRGVAAQFLFGSYLGTVVEVDMSDPVAVRVVKVTVAVDCGQPVNPDQIVAQIEGGMIFGLGTALFNEITLEKGRVQERNFNQWRLIRMNEAPKIEVHIVPSAEDPGGIGETGTAAAAPALVNAIFAASGRRVRTLPVMSALRAG</sequence>
<dbReference type="Pfam" id="PF20256">
    <property type="entry name" value="MoCoBD_2"/>
    <property type="match status" value="2"/>
</dbReference>
<dbReference type="SMART" id="SM01008">
    <property type="entry name" value="Ald_Xan_dh_C"/>
    <property type="match status" value="1"/>
</dbReference>
<name>A0A511XCN1_9PROT</name>
<dbReference type="EMBL" id="BJYF01000020">
    <property type="protein sequence ID" value="GEN60714.1"/>
    <property type="molecule type" value="Genomic_DNA"/>
</dbReference>
<dbReference type="InterPro" id="IPR052516">
    <property type="entry name" value="N-heterocyclic_Hydroxylase"/>
</dbReference>
<dbReference type="PROSITE" id="PS51318">
    <property type="entry name" value="TAT"/>
    <property type="match status" value="1"/>
</dbReference>
<evidence type="ECO:0000313" key="3">
    <source>
        <dbReference type="Proteomes" id="UP000321635"/>
    </source>
</evidence>
<comment type="caution">
    <text evidence="2">The sequence shown here is derived from an EMBL/GenBank/DDBJ whole genome shotgun (WGS) entry which is preliminary data.</text>
</comment>
<dbReference type="InterPro" id="IPR008274">
    <property type="entry name" value="AldOxase/xan_DH_MoCoBD1"/>
</dbReference>
<proteinExistence type="predicted"/>
<dbReference type="InterPro" id="IPR037165">
    <property type="entry name" value="AldOxase/xan_DH_Mopterin-bd_sf"/>
</dbReference>
<dbReference type="InterPro" id="IPR000674">
    <property type="entry name" value="Ald_Oxase/Xan_DH_a/b"/>
</dbReference>
<dbReference type="PIRSF" id="PIRSF036389">
    <property type="entry name" value="IOR_B"/>
    <property type="match status" value="1"/>
</dbReference>
<dbReference type="PANTHER" id="PTHR47495:SF2">
    <property type="entry name" value="ALDEHYDE DEHYDROGENASE"/>
    <property type="match status" value="1"/>
</dbReference>
<dbReference type="GO" id="GO:0016491">
    <property type="term" value="F:oxidoreductase activity"/>
    <property type="evidence" value="ECO:0007669"/>
    <property type="project" value="InterPro"/>
</dbReference>
<evidence type="ECO:0000259" key="1">
    <source>
        <dbReference type="SMART" id="SM01008"/>
    </source>
</evidence>
<keyword evidence="3" id="KW-1185">Reference proteome</keyword>
<reference evidence="2 3" key="1">
    <citation type="submission" date="2019-07" db="EMBL/GenBank/DDBJ databases">
        <title>Whole genome shotgun sequence of Acetobacter nitrogenifigens NBRC 105050.</title>
        <authorList>
            <person name="Hosoyama A."/>
            <person name="Uohara A."/>
            <person name="Ohji S."/>
            <person name="Ichikawa N."/>
        </authorList>
    </citation>
    <scope>NUCLEOTIDE SEQUENCE [LARGE SCALE GENOMIC DNA]</scope>
    <source>
        <strain evidence="2 3">NBRC 105050</strain>
    </source>
</reference>
<dbReference type="SUPFAM" id="SSF56003">
    <property type="entry name" value="Molybdenum cofactor-binding domain"/>
    <property type="match status" value="2"/>
</dbReference>
<organism evidence="2 3">
    <name type="scientific">Acetobacter nitrogenifigens DSM 23921 = NBRC 105050</name>
    <dbReference type="NCBI Taxonomy" id="1120919"/>
    <lineage>
        <taxon>Bacteria</taxon>
        <taxon>Pseudomonadati</taxon>
        <taxon>Pseudomonadota</taxon>
        <taxon>Alphaproteobacteria</taxon>
        <taxon>Acetobacterales</taxon>
        <taxon>Acetobacteraceae</taxon>
        <taxon>Acetobacter</taxon>
    </lineage>
</organism>
<dbReference type="AlphaFoldDB" id="A0A511XCN1"/>
<dbReference type="Gene3D" id="3.90.1170.50">
    <property type="entry name" value="Aldehyde oxidase/xanthine dehydrogenase, a/b hammerhead"/>
    <property type="match status" value="1"/>
</dbReference>
<dbReference type="Proteomes" id="UP000321635">
    <property type="component" value="Unassembled WGS sequence"/>
</dbReference>